<dbReference type="STRING" id="1328313.DS2_02855"/>
<dbReference type="InterPro" id="IPR053841">
    <property type="entry name" value="MksE"/>
</dbReference>
<dbReference type="Pfam" id="PF21980">
    <property type="entry name" value="MksE"/>
    <property type="match status" value="1"/>
</dbReference>
<dbReference type="OrthoDB" id="8565179at2"/>
<evidence type="ECO:0000313" key="2">
    <source>
        <dbReference type="Proteomes" id="UP000019276"/>
    </source>
</evidence>
<protein>
    <submittedName>
        <fullName evidence="1">Uncharacterized protein</fullName>
    </submittedName>
</protein>
<reference evidence="1 2" key="1">
    <citation type="journal article" date="2014" name="Genome Announc.">
        <title>Draft Genome Sequence of the Agar-Degrading Bacterium Catenovulum sp. Strain DS-2, Isolated from Intestines of Haliotis diversicolor.</title>
        <authorList>
            <person name="Shan D."/>
            <person name="Li X."/>
            <person name="Gu Z."/>
            <person name="Wei G."/>
            <person name="Gao Z."/>
            <person name="Shao Z."/>
        </authorList>
    </citation>
    <scope>NUCLEOTIDE SEQUENCE [LARGE SCALE GENOMIC DNA]</scope>
    <source>
        <strain evidence="1 2">DS-2</strain>
    </source>
</reference>
<dbReference type="EMBL" id="ARZY01000003">
    <property type="protein sequence ID" value="EWH11728.1"/>
    <property type="molecule type" value="Genomic_DNA"/>
</dbReference>
<name>W7QVI0_9ALTE</name>
<dbReference type="RefSeq" id="WP_035013121.1">
    <property type="nucleotide sequence ID" value="NZ_ARZY01000003.1"/>
</dbReference>
<proteinExistence type="predicted"/>
<accession>W7QVI0</accession>
<keyword evidence="2" id="KW-1185">Reference proteome</keyword>
<dbReference type="AlphaFoldDB" id="W7QVI0"/>
<gene>
    <name evidence="1" type="ORF">DS2_02855</name>
</gene>
<dbReference type="eggNOG" id="ENOG502Z88X">
    <property type="taxonomic scope" value="Bacteria"/>
</dbReference>
<dbReference type="Proteomes" id="UP000019276">
    <property type="component" value="Unassembled WGS sequence"/>
</dbReference>
<evidence type="ECO:0000313" key="1">
    <source>
        <dbReference type="EMBL" id="EWH11728.1"/>
    </source>
</evidence>
<comment type="caution">
    <text evidence="1">The sequence shown here is derived from an EMBL/GenBank/DDBJ whole genome shotgun (WGS) entry which is preliminary data.</text>
</comment>
<sequence>MMTQQGQVLETLLSGGFVCRISNEDMFNFLQQPQTAQQIENQLNILNRTLTKAADGEVFYASYLSLADKERAVLERQFKEITANLLPLVEWLLLVQESTGQDVPLSQGSAIRLNELQTTIEDTPALLEQLGKISTFPLFGSTSKTADGQLKQVFKRLGELGYLVKPNSEKQIYIATGKLEYLYEVIRFIDETEALSLTEQAEAAMQQGVLL</sequence>
<organism evidence="1 2">
    <name type="scientific">Catenovulum agarivorans DS-2</name>
    <dbReference type="NCBI Taxonomy" id="1328313"/>
    <lineage>
        <taxon>Bacteria</taxon>
        <taxon>Pseudomonadati</taxon>
        <taxon>Pseudomonadota</taxon>
        <taxon>Gammaproteobacteria</taxon>
        <taxon>Alteromonadales</taxon>
        <taxon>Alteromonadaceae</taxon>
        <taxon>Catenovulum</taxon>
    </lineage>
</organism>
<dbReference type="PATRIC" id="fig|1328313.3.peg.595"/>